<evidence type="ECO:0000256" key="2">
    <source>
        <dbReference type="ARBA" id="ARBA00022741"/>
    </source>
</evidence>
<feature type="domain" description="Protein kinase" evidence="7">
    <location>
        <begin position="653"/>
        <end position="935"/>
    </location>
</feature>
<dbReference type="InterPro" id="IPR011009">
    <property type="entry name" value="Kinase-like_dom_sf"/>
</dbReference>
<dbReference type="PROSITE" id="PS50011">
    <property type="entry name" value="PROTEIN_KINASE_DOM"/>
    <property type="match status" value="1"/>
</dbReference>
<dbReference type="InterPro" id="IPR017441">
    <property type="entry name" value="Protein_kinase_ATP_BS"/>
</dbReference>
<organism evidence="8 9">
    <name type="scientific">Cannabis sativa</name>
    <name type="common">Hemp</name>
    <name type="synonym">Marijuana</name>
    <dbReference type="NCBI Taxonomy" id="3483"/>
    <lineage>
        <taxon>Eukaryota</taxon>
        <taxon>Viridiplantae</taxon>
        <taxon>Streptophyta</taxon>
        <taxon>Embryophyta</taxon>
        <taxon>Tracheophyta</taxon>
        <taxon>Spermatophyta</taxon>
        <taxon>Magnoliopsida</taxon>
        <taxon>eudicotyledons</taxon>
        <taxon>Gunneridae</taxon>
        <taxon>Pentapetalae</taxon>
        <taxon>rosids</taxon>
        <taxon>fabids</taxon>
        <taxon>Rosales</taxon>
        <taxon>Cannabaceae</taxon>
        <taxon>Cannabis</taxon>
    </lineage>
</organism>
<dbReference type="AlphaFoldDB" id="A0A7J6I0U2"/>
<dbReference type="GO" id="GO:0007389">
    <property type="term" value="P:pattern specification process"/>
    <property type="evidence" value="ECO:0007669"/>
    <property type="project" value="TreeGrafter"/>
</dbReference>
<feature type="binding site" evidence="5">
    <location>
        <position position="682"/>
    </location>
    <ligand>
        <name>ATP</name>
        <dbReference type="ChEBI" id="CHEBI:30616"/>
    </ligand>
</feature>
<feature type="region of interest" description="Disordered" evidence="6">
    <location>
        <begin position="413"/>
        <end position="436"/>
    </location>
</feature>
<keyword evidence="2 5" id="KW-0547">Nucleotide-binding</keyword>
<feature type="compositionally biased region" description="Polar residues" evidence="6">
    <location>
        <begin position="1009"/>
        <end position="1030"/>
    </location>
</feature>
<protein>
    <recommendedName>
        <fullName evidence="7">Protein kinase domain-containing protein</fullName>
    </recommendedName>
</protein>
<dbReference type="Gene3D" id="3.30.200.20">
    <property type="entry name" value="Phosphorylase Kinase, domain 1"/>
    <property type="match status" value="1"/>
</dbReference>
<dbReference type="PANTHER" id="PTHR21677:SF4">
    <property type="entry name" value="TSL-KINASE INTERACTING-LIKE PROTEIN"/>
    <property type="match status" value="1"/>
</dbReference>
<evidence type="ECO:0000259" key="7">
    <source>
        <dbReference type="PROSITE" id="PS50011"/>
    </source>
</evidence>
<dbReference type="SUPFAM" id="SSF56112">
    <property type="entry name" value="Protein kinase-like (PK-like)"/>
    <property type="match status" value="1"/>
</dbReference>
<evidence type="ECO:0000313" key="9">
    <source>
        <dbReference type="Proteomes" id="UP000583929"/>
    </source>
</evidence>
<keyword evidence="3" id="KW-0418">Kinase</keyword>
<dbReference type="InterPro" id="IPR000719">
    <property type="entry name" value="Prot_kinase_dom"/>
</dbReference>
<dbReference type="Proteomes" id="UP000583929">
    <property type="component" value="Unassembled WGS sequence"/>
</dbReference>
<evidence type="ECO:0000256" key="1">
    <source>
        <dbReference type="ARBA" id="ARBA00022679"/>
    </source>
</evidence>
<evidence type="ECO:0000313" key="8">
    <source>
        <dbReference type="EMBL" id="KAF4400608.1"/>
    </source>
</evidence>
<dbReference type="SMART" id="SM00220">
    <property type="entry name" value="S_TKc"/>
    <property type="match status" value="1"/>
</dbReference>
<feature type="region of interest" description="Disordered" evidence="6">
    <location>
        <begin position="992"/>
        <end position="1032"/>
    </location>
</feature>
<keyword evidence="4 5" id="KW-0067">ATP-binding</keyword>
<dbReference type="PROSITE" id="PS00108">
    <property type="entry name" value="PROTEIN_KINASE_ST"/>
    <property type="match status" value="1"/>
</dbReference>
<keyword evidence="1" id="KW-0808">Transferase</keyword>
<dbReference type="InterPro" id="IPR055315">
    <property type="entry name" value="Cramped-like"/>
</dbReference>
<dbReference type="GO" id="GO:0005524">
    <property type="term" value="F:ATP binding"/>
    <property type="evidence" value="ECO:0007669"/>
    <property type="project" value="UniProtKB-UniRule"/>
</dbReference>
<dbReference type="EMBL" id="JAATIQ010000017">
    <property type="protein sequence ID" value="KAF4400608.1"/>
    <property type="molecule type" value="Genomic_DNA"/>
</dbReference>
<gene>
    <name evidence="8" type="ORF">G4B88_023401</name>
</gene>
<evidence type="ECO:0000256" key="6">
    <source>
        <dbReference type="SAM" id="MobiDB-lite"/>
    </source>
</evidence>
<dbReference type="PROSITE" id="PS00107">
    <property type="entry name" value="PROTEIN_KINASE_ATP"/>
    <property type="match status" value="1"/>
</dbReference>
<feature type="region of interest" description="Disordered" evidence="6">
    <location>
        <begin position="1"/>
        <end position="57"/>
    </location>
</feature>
<comment type="caution">
    <text evidence="8">The sequence shown here is derived from an EMBL/GenBank/DDBJ whole genome shotgun (WGS) entry which is preliminary data.</text>
</comment>
<evidence type="ECO:0000256" key="5">
    <source>
        <dbReference type="PROSITE-ProRule" id="PRU10141"/>
    </source>
</evidence>
<dbReference type="InterPro" id="IPR008271">
    <property type="entry name" value="Ser/Thr_kinase_AS"/>
</dbReference>
<reference evidence="8 9" key="1">
    <citation type="journal article" date="2020" name="bioRxiv">
        <title>Sequence and annotation of 42 cannabis genomes reveals extensive copy number variation in cannabinoid synthesis and pathogen resistance genes.</title>
        <authorList>
            <person name="Mckernan K.J."/>
            <person name="Helbert Y."/>
            <person name="Kane L.T."/>
            <person name="Ebling H."/>
            <person name="Zhang L."/>
            <person name="Liu B."/>
            <person name="Eaton Z."/>
            <person name="Mclaughlin S."/>
            <person name="Kingan S."/>
            <person name="Baybayan P."/>
            <person name="Concepcion G."/>
            <person name="Jordan M."/>
            <person name="Riva A."/>
            <person name="Barbazuk W."/>
            <person name="Harkins T."/>
        </authorList>
    </citation>
    <scope>NUCLEOTIDE SEQUENCE [LARGE SCALE GENOMIC DNA]</scope>
    <source>
        <strain evidence="9">cv. Jamaican Lion 4</strain>
        <tissue evidence="8">Leaf</tissue>
    </source>
</reference>
<dbReference type="FunFam" id="1.10.510.10:FF:000620">
    <property type="entry name" value="Putative serine/threonine-protein kinase"/>
    <property type="match status" value="1"/>
</dbReference>
<dbReference type="GO" id="GO:0005634">
    <property type="term" value="C:nucleus"/>
    <property type="evidence" value="ECO:0007669"/>
    <property type="project" value="TreeGrafter"/>
</dbReference>
<evidence type="ECO:0000256" key="4">
    <source>
        <dbReference type="ARBA" id="ARBA00022840"/>
    </source>
</evidence>
<dbReference type="GO" id="GO:0003682">
    <property type="term" value="F:chromatin binding"/>
    <property type="evidence" value="ECO:0007669"/>
    <property type="project" value="InterPro"/>
</dbReference>
<dbReference type="PANTHER" id="PTHR21677">
    <property type="entry name" value="CRAMPED PROTEIN"/>
    <property type="match status" value="1"/>
</dbReference>
<feature type="compositionally biased region" description="Low complexity" evidence="6">
    <location>
        <begin position="413"/>
        <end position="427"/>
    </location>
</feature>
<sequence length="1087" mass="120858">MKAATEKSKKATTVPRERRSGISKTGASKFRKTSGQNSKRTGQAECSSVKQDEHPLPSSKAEVLLVKPFDETKGTQDLSAPNLCQGKTFLPDAKIKLQLFPIDEVTRRGLEQDGLYPYLELTLKARKKISSVLEHLNKKWGSSKIAIGEPVLFPYDVHGSMSSCRRWTKKDIDIKAGEIYAFIGSPANFQLRYGWFSTSDSKTSEELRKPSTPCNVNLQSENEQRLCSAVGKKTDTEDRQVVVSSEDFKLINRTDSKPGNFAARWVDDITNISIGGLLSEASLQGKFGSHESNLTEKNNGVQPVQTEYFPRSLPSWDDGLTNISIGGLLSEVSLQGKFSNNTEKAIVSNADFQPTQMISDSLDAFISAQHICPQGPRPPAHDSHSSILDAEETCHAFPVQKFSSSSKRVSAFSGSSGGSSQDSGSRSFRFPKVDETNVQVEVPKDHAYQESQTDVLASSQKYIDESSLGFGGINWSESLGPFDLGLPASRNLFNGEKDSINGFVSIESFLPAKQERFREFQLQKMGCIQAKHGDSPTQSRGSVQRLKEKYGYASGSRAEDGSLVTTKQVDKVVVFQTEGAKINVVDLGCGADLEKETSIGGSIKSNSTKTARKNKKKHNIGGDELVNGWPKWLVDNIASEVLAGLIPKSADSYDKLAKIGHGTYSNVYKARDRRTRRIVALKKVRFDTSEPESIKFMAREIMVLRKLNHPNVIKLEGLATSRMQYSLYLVFDFMQADLTKVISRSGQKLNEAQVKCYMQQLLSGLHHCHEVGVLHRDIKSSNLLVDRSGRLKIADFGLANFFPPKQKHPLTSRVVTLWYRAPELLLGSTDYGVGIDLWSAGCLLAEMFIGRPFMSGRTEVEQLHKIFKLCGAPSDDYWKKMKLPTSFRPPQHYKPTHEEVFRNFPDSSYGLLTQLLALDPVNRGTAASALQSNFFCTSPLACELSALPVICTEENEATQTNEKKYCTLLRNSRSKKSSQTDRRTRRLELLREQAKRANEPSEEEKHSDQPNMYNNQDTGNSASSGTSSMNKGVRGEENQMIFQTYLSPILKSDQKRFARSEAHPNGLKNINLDIFKNVPFCFGFSKS</sequence>
<proteinExistence type="predicted"/>
<feature type="compositionally biased region" description="Basic and acidic residues" evidence="6">
    <location>
        <begin position="992"/>
        <end position="1008"/>
    </location>
</feature>
<keyword evidence="9" id="KW-1185">Reference proteome</keyword>
<feature type="compositionally biased region" description="Basic and acidic residues" evidence="6">
    <location>
        <begin position="1"/>
        <end position="20"/>
    </location>
</feature>
<dbReference type="Gene3D" id="1.10.510.10">
    <property type="entry name" value="Transferase(Phosphotransferase) domain 1"/>
    <property type="match status" value="1"/>
</dbReference>
<name>A0A7J6I0U2_CANSA</name>
<evidence type="ECO:0000256" key="3">
    <source>
        <dbReference type="ARBA" id="ARBA00022777"/>
    </source>
</evidence>
<dbReference type="GO" id="GO:0004672">
    <property type="term" value="F:protein kinase activity"/>
    <property type="evidence" value="ECO:0007669"/>
    <property type="project" value="InterPro"/>
</dbReference>
<dbReference type="Pfam" id="PF00069">
    <property type="entry name" value="Pkinase"/>
    <property type="match status" value="1"/>
</dbReference>
<feature type="compositionally biased region" description="Polar residues" evidence="6">
    <location>
        <begin position="33"/>
        <end position="49"/>
    </location>
</feature>
<dbReference type="FunFam" id="3.30.200.20:FF:000021">
    <property type="entry name" value="probable serine/threonine-protein kinase At1g54610"/>
    <property type="match status" value="1"/>
</dbReference>
<accession>A0A7J6I0U2</accession>